<evidence type="ECO:0000256" key="5">
    <source>
        <dbReference type="ARBA" id="ARBA00022989"/>
    </source>
</evidence>
<protein>
    <recommendedName>
        <fullName evidence="9">Rod shape-determining protein MreD</fullName>
    </recommendedName>
</protein>
<evidence type="ECO:0008006" key="9">
    <source>
        <dbReference type="Google" id="ProtNLM"/>
    </source>
</evidence>
<feature type="transmembrane region" description="Helical" evidence="7">
    <location>
        <begin position="7"/>
        <end position="30"/>
    </location>
</feature>
<sequence>MIKKNNLLFATIGVLLFQIFMVDFLTINLIRPDFLLIYVFYIAILYGRVLAIIIAFTLGLLSDLFGVGSYFGLGSLTLSTTAYLSGFLYNKYERLLPYVFHSIWIVILLLHFYINTYFRFQTIFVSDIANFVFI</sequence>
<comment type="subcellular location">
    <subcellularLocation>
        <location evidence="1">Cell membrane</location>
        <topology evidence="1">Multi-pass membrane protein</topology>
    </subcellularLocation>
</comment>
<dbReference type="GO" id="GO:0008360">
    <property type="term" value="P:regulation of cell shape"/>
    <property type="evidence" value="ECO:0007669"/>
    <property type="project" value="UniProtKB-KW"/>
</dbReference>
<dbReference type="GO" id="GO:0005886">
    <property type="term" value="C:plasma membrane"/>
    <property type="evidence" value="ECO:0007669"/>
    <property type="project" value="UniProtKB-SubCell"/>
</dbReference>
<dbReference type="EMBL" id="UINC01042862">
    <property type="protein sequence ID" value="SVB46066.1"/>
    <property type="molecule type" value="Genomic_DNA"/>
</dbReference>
<evidence type="ECO:0000256" key="1">
    <source>
        <dbReference type="ARBA" id="ARBA00004651"/>
    </source>
</evidence>
<keyword evidence="6 7" id="KW-0472">Membrane</keyword>
<dbReference type="Pfam" id="PF04093">
    <property type="entry name" value="MreD"/>
    <property type="match status" value="1"/>
</dbReference>
<keyword evidence="3 7" id="KW-0812">Transmembrane</keyword>
<evidence type="ECO:0000256" key="4">
    <source>
        <dbReference type="ARBA" id="ARBA00022960"/>
    </source>
</evidence>
<evidence type="ECO:0000313" key="8">
    <source>
        <dbReference type="EMBL" id="SVB46066.1"/>
    </source>
</evidence>
<keyword evidence="2" id="KW-1003">Cell membrane</keyword>
<name>A0A382E5J6_9ZZZZ</name>
<feature type="transmembrane region" description="Helical" evidence="7">
    <location>
        <begin position="36"/>
        <end position="58"/>
    </location>
</feature>
<dbReference type="InterPro" id="IPR007227">
    <property type="entry name" value="Cell_shape_determining_MreD"/>
</dbReference>
<feature type="non-terminal residue" evidence="8">
    <location>
        <position position="134"/>
    </location>
</feature>
<reference evidence="8" key="1">
    <citation type="submission" date="2018-05" db="EMBL/GenBank/DDBJ databases">
        <authorList>
            <person name="Lanie J.A."/>
            <person name="Ng W.-L."/>
            <person name="Kazmierczak K.M."/>
            <person name="Andrzejewski T.M."/>
            <person name="Davidsen T.M."/>
            <person name="Wayne K.J."/>
            <person name="Tettelin H."/>
            <person name="Glass J.I."/>
            <person name="Rusch D."/>
            <person name="Podicherti R."/>
            <person name="Tsui H.-C.T."/>
            <person name="Winkler M.E."/>
        </authorList>
    </citation>
    <scope>NUCLEOTIDE SEQUENCE</scope>
</reference>
<evidence type="ECO:0000256" key="2">
    <source>
        <dbReference type="ARBA" id="ARBA00022475"/>
    </source>
</evidence>
<feature type="transmembrane region" description="Helical" evidence="7">
    <location>
        <begin position="70"/>
        <end position="89"/>
    </location>
</feature>
<gene>
    <name evidence="8" type="ORF">METZ01_LOCUS198920</name>
</gene>
<accession>A0A382E5J6</accession>
<evidence type="ECO:0000256" key="7">
    <source>
        <dbReference type="SAM" id="Phobius"/>
    </source>
</evidence>
<organism evidence="8">
    <name type="scientific">marine metagenome</name>
    <dbReference type="NCBI Taxonomy" id="408172"/>
    <lineage>
        <taxon>unclassified sequences</taxon>
        <taxon>metagenomes</taxon>
        <taxon>ecological metagenomes</taxon>
    </lineage>
</organism>
<dbReference type="NCBIfam" id="TIGR03426">
    <property type="entry name" value="shape_MreD"/>
    <property type="match status" value="1"/>
</dbReference>
<dbReference type="AlphaFoldDB" id="A0A382E5J6"/>
<evidence type="ECO:0000256" key="6">
    <source>
        <dbReference type="ARBA" id="ARBA00023136"/>
    </source>
</evidence>
<feature type="transmembrane region" description="Helical" evidence="7">
    <location>
        <begin position="95"/>
        <end position="114"/>
    </location>
</feature>
<keyword evidence="4" id="KW-0133">Cell shape</keyword>
<proteinExistence type="predicted"/>
<keyword evidence="5 7" id="KW-1133">Transmembrane helix</keyword>
<evidence type="ECO:0000256" key="3">
    <source>
        <dbReference type="ARBA" id="ARBA00022692"/>
    </source>
</evidence>